<dbReference type="EMBL" id="JAULBC010000001">
    <property type="protein sequence ID" value="MEX6686738.1"/>
    <property type="molecule type" value="Genomic_DNA"/>
</dbReference>
<dbReference type="RefSeq" id="WP_369328134.1">
    <property type="nucleotide sequence ID" value="NZ_JAULBC010000001.1"/>
</dbReference>
<keyword evidence="3" id="KW-1185">Reference proteome</keyword>
<dbReference type="Proteomes" id="UP001560573">
    <property type="component" value="Unassembled WGS sequence"/>
</dbReference>
<protein>
    <submittedName>
        <fullName evidence="2">Uncharacterized protein</fullName>
    </submittedName>
</protein>
<sequence length="255" mass="28681">MRKIHFLAGCLFCMVLASRLHAQTNDEKASAFNPVDFTMQLKNMHLWRGYVVSNTALADVDLGVKTKNGEWKAGVWGAAGFTGVYKEFDYYLSYTKKGFTAAFWDIYNFSENATWNNKEVFNYKDGQCGHILDLSVTYQLQGKFPLKASWATLLYGRDKDSKNDKNRYSTYVELGYPVLKSKKVNLDFGIGGAFALKPETGCDANFYSSKPNIVNINFTASKTVVLGTYALPVSAMVMWNPELNHANIQLALNIF</sequence>
<keyword evidence="1" id="KW-0732">Signal</keyword>
<gene>
    <name evidence="2" type="ORF">QTN47_04490</name>
</gene>
<proteinExistence type="predicted"/>
<accession>A0ABV3ZA56</accession>
<evidence type="ECO:0000313" key="3">
    <source>
        <dbReference type="Proteomes" id="UP001560573"/>
    </source>
</evidence>
<organism evidence="2 3">
    <name type="scientific">Danxiaibacter flavus</name>
    <dbReference type="NCBI Taxonomy" id="3049108"/>
    <lineage>
        <taxon>Bacteria</taxon>
        <taxon>Pseudomonadati</taxon>
        <taxon>Bacteroidota</taxon>
        <taxon>Chitinophagia</taxon>
        <taxon>Chitinophagales</taxon>
        <taxon>Chitinophagaceae</taxon>
        <taxon>Danxiaibacter</taxon>
    </lineage>
</organism>
<evidence type="ECO:0000313" key="2">
    <source>
        <dbReference type="EMBL" id="MEX6686738.1"/>
    </source>
</evidence>
<feature type="signal peptide" evidence="1">
    <location>
        <begin position="1"/>
        <end position="22"/>
    </location>
</feature>
<name>A0ABV3ZA56_9BACT</name>
<comment type="caution">
    <text evidence="2">The sequence shown here is derived from an EMBL/GenBank/DDBJ whole genome shotgun (WGS) entry which is preliminary data.</text>
</comment>
<feature type="chain" id="PRO_5045925405" evidence="1">
    <location>
        <begin position="23"/>
        <end position="255"/>
    </location>
</feature>
<evidence type="ECO:0000256" key="1">
    <source>
        <dbReference type="SAM" id="SignalP"/>
    </source>
</evidence>
<reference evidence="2 3" key="1">
    <citation type="submission" date="2023-07" db="EMBL/GenBank/DDBJ databases">
        <authorList>
            <person name="Lian W.-H."/>
        </authorList>
    </citation>
    <scope>NUCLEOTIDE SEQUENCE [LARGE SCALE GENOMIC DNA]</scope>
    <source>
        <strain evidence="2 3">SYSU DXS3180</strain>
    </source>
</reference>